<dbReference type="InterPro" id="IPR050517">
    <property type="entry name" value="DDR_Repair_Kinase"/>
</dbReference>
<dbReference type="SMART" id="SM01343">
    <property type="entry name" value="FATC"/>
    <property type="match status" value="1"/>
</dbReference>
<accession>A0ABR3H094</accession>
<dbReference type="Pfam" id="PF00454">
    <property type="entry name" value="PI3_PI4_kinase"/>
    <property type="match status" value="1"/>
</dbReference>
<reference evidence="4 5" key="1">
    <citation type="submission" date="2024-06" db="EMBL/GenBank/DDBJ databases">
        <title>A chromosome-level genome assembly of beet webworm, Loxostege sticticalis.</title>
        <authorList>
            <person name="Zhang Y."/>
        </authorList>
    </citation>
    <scope>NUCLEOTIDE SEQUENCE [LARGE SCALE GENOMIC DNA]</scope>
    <source>
        <strain evidence="4">AQ026</strain>
        <tissue evidence="4">Whole body</tissue>
    </source>
</reference>
<dbReference type="InterPro" id="IPR003152">
    <property type="entry name" value="FATC_dom"/>
</dbReference>
<dbReference type="Gene3D" id="1.10.1070.11">
    <property type="entry name" value="Phosphatidylinositol 3-/4-kinase, catalytic domain"/>
    <property type="match status" value="1"/>
</dbReference>
<organism evidence="4 5">
    <name type="scientific">Loxostege sticticalis</name>
    <name type="common">Beet webworm moth</name>
    <dbReference type="NCBI Taxonomy" id="481309"/>
    <lineage>
        <taxon>Eukaryota</taxon>
        <taxon>Metazoa</taxon>
        <taxon>Ecdysozoa</taxon>
        <taxon>Arthropoda</taxon>
        <taxon>Hexapoda</taxon>
        <taxon>Insecta</taxon>
        <taxon>Pterygota</taxon>
        <taxon>Neoptera</taxon>
        <taxon>Endopterygota</taxon>
        <taxon>Lepidoptera</taxon>
        <taxon>Glossata</taxon>
        <taxon>Ditrysia</taxon>
        <taxon>Pyraloidea</taxon>
        <taxon>Crambidae</taxon>
        <taxon>Pyraustinae</taxon>
        <taxon>Loxostege</taxon>
    </lineage>
</organism>
<feature type="compositionally biased region" description="Polar residues" evidence="1">
    <location>
        <begin position="557"/>
        <end position="566"/>
    </location>
</feature>
<feature type="domain" description="PI3K/PI4K catalytic" evidence="2">
    <location>
        <begin position="1413"/>
        <end position="1709"/>
    </location>
</feature>
<dbReference type="Proteomes" id="UP001549920">
    <property type="component" value="Unassembled WGS sequence"/>
</dbReference>
<gene>
    <name evidence="4" type="ORF">ABMA27_012902</name>
</gene>
<dbReference type="PANTHER" id="PTHR11139">
    <property type="entry name" value="ATAXIA TELANGIECTASIA MUTATED ATM -RELATED"/>
    <property type="match status" value="1"/>
</dbReference>
<evidence type="ECO:0000313" key="4">
    <source>
        <dbReference type="EMBL" id="KAL0853139.1"/>
    </source>
</evidence>
<dbReference type="Gene3D" id="3.30.1010.10">
    <property type="entry name" value="Phosphatidylinositol 3-kinase Catalytic Subunit, Chain A, domain 4"/>
    <property type="match status" value="1"/>
</dbReference>
<evidence type="ECO:0000256" key="1">
    <source>
        <dbReference type="SAM" id="MobiDB-lite"/>
    </source>
</evidence>
<evidence type="ECO:0000259" key="3">
    <source>
        <dbReference type="PROSITE" id="PS51190"/>
    </source>
</evidence>
<evidence type="ECO:0000259" key="2">
    <source>
        <dbReference type="PROSITE" id="PS50290"/>
    </source>
</evidence>
<proteinExistence type="predicted"/>
<feature type="domain" description="FATC" evidence="3">
    <location>
        <begin position="1712"/>
        <end position="1744"/>
    </location>
</feature>
<dbReference type="InterPro" id="IPR012582">
    <property type="entry name" value="DNAPKcs_CC3"/>
</dbReference>
<evidence type="ECO:0008006" key="6">
    <source>
        <dbReference type="Google" id="ProtNLM"/>
    </source>
</evidence>
<dbReference type="InterPro" id="IPR000403">
    <property type="entry name" value="PI3/4_kinase_cat_dom"/>
</dbReference>
<dbReference type="PROSITE" id="PS50290">
    <property type="entry name" value="PI3_4_KINASE_3"/>
    <property type="match status" value="1"/>
</dbReference>
<dbReference type="SMART" id="SM00146">
    <property type="entry name" value="PI3Kc"/>
    <property type="match status" value="1"/>
</dbReference>
<dbReference type="SMART" id="SM01344">
    <property type="entry name" value="NUC194"/>
    <property type="match status" value="1"/>
</dbReference>
<name>A0ABR3H094_LOXSC</name>
<feature type="region of interest" description="Disordered" evidence="1">
    <location>
        <begin position="546"/>
        <end position="566"/>
    </location>
</feature>
<sequence>MYKQHAKAYTLIALAIEKIPLASLKSPDSLLYSLVPEAAGGSGAFLMKRACAVCVTARARPCPQPASDELEECYRQFQIANYKCLTAAVCVMRPAAKFYKHLFKSDMWGVLFRAPRGALPLRMQWTQQKTVHTVADAPTASSASSAGTTRTRVFLRTLSENPLQFDLMDVDEEPPENSHEIELTDNELNSQACADTVTALIQHACTLPHSDWVQDLAAGLRAEGAVPLAQMICNSREQLKPHAGALAAPLLELAASTPREDNGRKLLNSLHVDILETLLLWRDTEISPSEHLNSTIEYLINTCIENDKYTNMLNWLAGLLNRVLEVYGKVVAVPWRCFESLLIVREKHKTVLRILLITSKHKLHIPELIPTLIGLDERYWLEPKLAELFGQALACESETERPVSKYRQFMDRKRQRDEIDVYVKLLYYAQMGYPKICDEYHFKMILQLTARVVGHTKSKCLRIISSYIALTEQTDLLSTLDISSLLRELPSETMKLVTNARSLLRGRGGKQVVGGVVPFAGNSDHYVRAQAVAVMLNAFEDLFSPKQGEPSAKRSRPNSSKLLNTIESPDTYTSTVINCIALAVTDSDVSIASNARERVAMCLNSEDMKMRLAESFLLSVSVPAALAKGRSPSVCVSAFLDLLFRGLRGNERFREAKLREEALEFRDSTSSKLLTNTRTYQGTFLSTTGRRARVKPDQSASGINVQISIDDILGSIISFAKDKPDVSQALCTDIARMILASDRGFDARASLSRQACDVLSAVGDITPVGVEMARLLVDDIQGVIEFESVLDKLREVTKCTEGEELVQLLYEESRLRTDPDMFELGVPGSIPGSDQKKCELGFSVRKFSGQPGVWKLTVFHPRASERTRIFMEYAEMDSDINTPTFEDIKSAFGKLANWDRLTIQQKNEVRSGGLPQLWVAEDTFKSWLAEEHVSNSKSWFNKMLSSYRDECKQDSLRWLRETDRWPRRHFDISVVTELIEGSEWSEQEMKTRCDIRPSDCLVEWAARLMVRRAYATEQDSGSSEIVYPSRSHELKWCKIANDRGLPHLAINCADVNACSAEENEQLSWQIEKARAMRIVGLINNDVDMLGDALSLLELKENALSECSNNDVIMWDKLVAALHQDLGSISKDQLASIIESADRAAARPSADQLDKQTLSSLYEMAITFYDDIWSDEPSEQDDLLNKMADLLGHMIELELTQRAEMFSAVIFNRLDDCNGELNEDTARNILEKISLLPHLDDTSLEQLKRHAPRFPSSLLAEHPTISAAISGGSGDGWRRQFQLVCDVRHSLLRRCEGLRRDVSDPTKWKKSFDLLKQNIFENPYAAESTECSVLSKYKHDLYLIEDYDSTDTQQKTSTLNRILSELYKKCPPRATLRLSQLCPALAKYSYSGSEQDACMSRLLGLGKLGVVKFYEQVSVFLDAITRPVVLSVLLTDGTIRRYIHKTGDRLRADQAAQRAAASVACIVGGKMLGYSVTPLGEDSGLIEFVENSTRLRAMINSVYDFDQVDIGARVEDDELILSSASLEHYRSFCSQVPAHALRSAIEANCSSTEDFINKKRMFVETLSTLTMLCWIFGLGDRHLENILYSHHTGSVWCVDWAAMFAFGSRELCPARLTRTLQAVGDTKVLEARLQSLVTALRSSSKLFLHVMKLSFKWMGEEFDKKSPLIDQYVTGRATSYHVTKQTLLSSDKPYKERVVKLLDDTFSDLGDKERYSVVEQVTCLLRQCTDPRILSVTRSGWEPWV</sequence>
<dbReference type="InterPro" id="IPR011009">
    <property type="entry name" value="Kinase-like_dom_sf"/>
</dbReference>
<dbReference type="PROSITE" id="PS51190">
    <property type="entry name" value="FATC"/>
    <property type="match status" value="1"/>
</dbReference>
<keyword evidence="5" id="KW-1185">Reference proteome</keyword>
<comment type="caution">
    <text evidence="4">The sequence shown here is derived from an EMBL/GenBank/DDBJ whole genome shotgun (WGS) entry which is preliminary data.</text>
</comment>
<protein>
    <recommendedName>
        <fullName evidence="6">Non-specific serine/threonine protein kinase</fullName>
    </recommendedName>
</protein>
<dbReference type="SUPFAM" id="SSF56112">
    <property type="entry name" value="Protein kinase-like (PK-like)"/>
    <property type="match status" value="1"/>
</dbReference>
<evidence type="ECO:0000313" key="5">
    <source>
        <dbReference type="Proteomes" id="UP001549920"/>
    </source>
</evidence>
<dbReference type="EMBL" id="JBEUOH010000031">
    <property type="protein sequence ID" value="KAL0853139.1"/>
    <property type="molecule type" value="Genomic_DNA"/>
</dbReference>
<dbReference type="InterPro" id="IPR036940">
    <property type="entry name" value="PI3/4_kinase_cat_sf"/>
</dbReference>